<name>A0A932MPG8_UNCTE</name>
<gene>
    <name evidence="1" type="ORF">HYZ11_06000</name>
</gene>
<evidence type="ECO:0000313" key="2">
    <source>
        <dbReference type="Proteomes" id="UP000782312"/>
    </source>
</evidence>
<dbReference type="Proteomes" id="UP000782312">
    <property type="component" value="Unassembled WGS sequence"/>
</dbReference>
<evidence type="ECO:0000313" key="1">
    <source>
        <dbReference type="EMBL" id="MBI3127136.1"/>
    </source>
</evidence>
<sequence>MIPSQTVVTCPDCGRQLYKVNRDILAGDAVTALDLDPLAPPQPIPDPAVCPFCDGRWLHLPNKVHTARGWVKAAEE</sequence>
<protein>
    <submittedName>
        <fullName evidence="1">Uncharacterized protein</fullName>
    </submittedName>
</protein>
<proteinExistence type="predicted"/>
<reference evidence="1" key="1">
    <citation type="submission" date="2020-07" db="EMBL/GenBank/DDBJ databases">
        <title>Huge and variable diversity of episymbiotic CPR bacteria and DPANN archaea in groundwater ecosystems.</title>
        <authorList>
            <person name="He C.Y."/>
            <person name="Keren R."/>
            <person name="Whittaker M."/>
            <person name="Farag I.F."/>
            <person name="Doudna J."/>
            <person name="Cate J.H.D."/>
            <person name="Banfield J.F."/>
        </authorList>
    </citation>
    <scope>NUCLEOTIDE SEQUENCE</scope>
    <source>
        <strain evidence="1">NC_groundwater_763_Ag_S-0.2um_68_21</strain>
    </source>
</reference>
<accession>A0A932MPG8</accession>
<organism evidence="1 2">
    <name type="scientific">Tectimicrobiota bacterium</name>
    <dbReference type="NCBI Taxonomy" id="2528274"/>
    <lineage>
        <taxon>Bacteria</taxon>
        <taxon>Pseudomonadati</taxon>
        <taxon>Nitrospinota/Tectimicrobiota group</taxon>
        <taxon>Candidatus Tectimicrobiota</taxon>
    </lineage>
</organism>
<dbReference type="EMBL" id="JACPUR010000015">
    <property type="protein sequence ID" value="MBI3127136.1"/>
    <property type="molecule type" value="Genomic_DNA"/>
</dbReference>
<comment type="caution">
    <text evidence="1">The sequence shown here is derived from an EMBL/GenBank/DDBJ whole genome shotgun (WGS) entry which is preliminary data.</text>
</comment>
<dbReference type="AlphaFoldDB" id="A0A932MPG8"/>